<sequence>MTAQRLLGPQKTGPFQGLRSLAGQTLLKLRLGVPIFPRELREHRAVLAVGRFSDALTAFLRGAAILLFLPGLVITSWIFMTRLFGGEEVSLLLWILGLGASGLLLAMLLAIALAGAIFGVIILLHRMA</sequence>
<keyword evidence="1" id="KW-1133">Transmembrane helix</keyword>
<reference evidence="2 3" key="1">
    <citation type="journal article" date="2015" name="Int. J. Syst. Evol. Microbiol.">
        <title>Gemmobacter intermedius sp. nov., isolated from a white stork (Ciconia ciconia).</title>
        <authorList>
            <person name="Kampfer P."/>
            <person name="Jerzak L."/>
            <person name="Wilharm G."/>
            <person name="Golke J."/>
            <person name="Busse H.J."/>
            <person name="Glaeser S.P."/>
        </authorList>
    </citation>
    <scope>NUCLEOTIDE SEQUENCE [LARGE SCALE GENOMIC DNA]</scope>
    <source>
        <strain evidence="2 3">119/4</strain>
    </source>
</reference>
<keyword evidence="1" id="KW-0472">Membrane</keyword>
<evidence type="ECO:0000313" key="3">
    <source>
        <dbReference type="Proteomes" id="UP000287168"/>
    </source>
</evidence>
<protein>
    <submittedName>
        <fullName evidence="2">Uncharacterized protein</fullName>
    </submittedName>
</protein>
<organism evidence="2 3">
    <name type="scientific">Falsigemmobacter intermedius</name>
    <dbReference type="NCBI Taxonomy" id="1553448"/>
    <lineage>
        <taxon>Bacteria</taxon>
        <taxon>Pseudomonadati</taxon>
        <taxon>Pseudomonadota</taxon>
        <taxon>Alphaproteobacteria</taxon>
        <taxon>Rhodobacterales</taxon>
        <taxon>Paracoccaceae</taxon>
        <taxon>Falsigemmobacter</taxon>
    </lineage>
</organism>
<dbReference type="EMBL" id="SBLC01000006">
    <property type="protein sequence ID" value="RWY43037.1"/>
    <property type="molecule type" value="Genomic_DNA"/>
</dbReference>
<dbReference type="OrthoDB" id="9918010at2"/>
<keyword evidence="3" id="KW-1185">Reference proteome</keyword>
<name>A0A444MDY7_9RHOB</name>
<evidence type="ECO:0000256" key="1">
    <source>
        <dbReference type="SAM" id="Phobius"/>
    </source>
</evidence>
<proteinExistence type="predicted"/>
<feature type="transmembrane region" description="Helical" evidence="1">
    <location>
        <begin position="58"/>
        <end position="79"/>
    </location>
</feature>
<comment type="caution">
    <text evidence="2">The sequence shown here is derived from an EMBL/GenBank/DDBJ whole genome shotgun (WGS) entry which is preliminary data.</text>
</comment>
<feature type="transmembrane region" description="Helical" evidence="1">
    <location>
        <begin position="91"/>
        <end position="124"/>
    </location>
</feature>
<dbReference type="AlphaFoldDB" id="A0A444MDY7"/>
<dbReference type="Proteomes" id="UP000287168">
    <property type="component" value="Unassembled WGS sequence"/>
</dbReference>
<evidence type="ECO:0000313" key="2">
    <source>
        <dbReference type="EMBL" id="RWY43037.1"/>
    </source>
</evidence>
<accession>A0A444MDY7</accession>
<dbReference type="RefSeq" id="WP_128487301.1">
    <property type="nucleotide sequence ID" value="NZ_JBHLXB010000088.1"/>
</dbReference>
<keyword evidence="1" id="KW-0812">Transmembrane</keyword>
<gene>
    <name evidence="2" type="ORF">EP867_06045</name>
</gene>